<organism evidence="2">
    <name type="scientific">Salix viminalis</name>
    <name type="common">Common osier</name>
    <name type="synonym">Basket willow</name>
    <dbReference type="NCBI Taxonomy" id="40686"/>
    <lineage>
        <taxon>Eukaryota</taxon>
        <taxon>Viridiplantae</taxon>
        <taxon>Streptophyta</taxon>
        <taxon>Embryophyta</taxon>
        <taxon>Tracheophyta</taxon>
        <taxon>Spermatophyta</taxon>
        <taxon>Magnoliopsida</taxon>
        <taxon>eudicotyledons</taxon>
        <taxon>Gunneridae</taxon>
        <taxon>Pentapetalae</taxon>
        <taxon>rosids</taxon>
        <taxon>fabids</taxon>
        <taxon>Malpighiales</taxon>
        <taxon>Salicaceae</taxon>
        <taxon>Saliceae</taxon>
        <taxon>Salix</taxon>
    </lineage>
</organism>
<sequence>MVELTALIMIRTMVQCMTGTGVLIMVGTEALSMADTADQDEDVLDSCSSAFWSQVSASRIISGLSLTIRMQNSVSLRAPSPSRSPSLTIASASSLLIPSIPRSAEFLRRLSDVISPFLGSARRRNPPHNSDTKVSTPSLSAIIGNKS</sequence>
<evidence type="ECO:0000313" key="2">
    <source>
        <dbReference type="EMBL" id="VFU28963.1"/>
    </source>
</evidence>
<feature type="compositionally biased region" description="Polar residues" evidence="1">
    <location>
        <begin position="127"/>
        <end position="139"/>
    </location>
</feature>
<feature type="region of interest" description="Disordered" evidence="1">
    <location>
        <begin position="120"/>
        <end position="147"/>
    </location>
</feature>
<evidence type="ECO:0000256" key="1">
    <source>
        <dbReference type="SAM" id="MobiDB-lite"/>
    </source>
</evidence>
<protein>
    <submittedName>
        <fullName evidence="2">Uncharacterized protein</fullName>
    </submittedName>
</protein>
<accession>A0A6N2KK77</accession>
<dbReference type="AlphaFoldDB" id="A0A6N2KK77"/>
<proteinExistence type="predicted"/>
<reference evidence="2" key="1">
    <citation type="submission" date="2019-03" db="EMBL/GenBank/DDBJ databases">
        <authorList>
            <person name="Mank J."/>
            <person name="Almeida P."/>
        </authorList>
    </citation>
    <scope>NUCLEOTIDE SEQUENCE</scope>
    <source>
        <strain evidence="2">78183</strain>
    </source>
</reference>
<dbReference type="EMBL" id="CAADRP010000469">
    <property type="protein sequence ID" value="VFU28963.1"/>
    <property type="molecule type" value="Genomic_DNA"/>
</dbReference>
<name>A0A6N2KK77_SALVM</name>
<gene>
    <name evidence="2" type="ORF">SVIM_LOCUS99865</name>
</gene>